<dbReference type="Gene3D" id="2.60.120.10">
    <property type="entry name" value="Jelly Rolls"/>
    <property type="match status" value="1"/>
</dbReference>
<dbReference type="Proteomes" id="UP000198614">
    <property type="component" value="Unassembled WGS sequence"/>
</dbReference>
<dbReference type="OrthoDB" id="5190473at2"/>
<name>A0A1G7GB52_9ACTN</name>
<organism evidence="1 3">
    <name type="scientific">Streptomyces griseoaurantiacus</name>
    <dbReference type="NCBI Taxonomy" id="68213"/>
    <lineage>
        <taxon>Bacteria</taxon>
        <taxon>Bacillati</taxon>
        <taxon>Actinomycetota</taxon>
        <taxon>Actinomycetes</taxon>
        <taxon>Kitasatosporales</taxon>
        <taxon>Streptomycetaceae</taxon>
        <taxon>Streptomyces</taxon>
        <taxon>Streptomyces aurantiacus group</taxon>
    </lineage>
</organism>
<protein>
    <submittedName>
        <fullName evidence="1">Cupin domain protein</fullName>
    </submittedName>
    <submittedName>
        <fullName evidence="2">Cupin domain-containing protein</fullName>
    </submittedName>
</protein>
<keyword evidence="4" id="KW-1185">Reference proteome</keyword>
<evidence type="ECO:0000313" key="2">
    <source>
        <dbReference type="EMBL" id="WUR37541.1"/>
    </source>
</evidence>
<sequence length="110" mass="11587">MQKISLDALVREHLEQAAAASTGRSATTVHGGHETVLRQTLLALTAGTALSEHENPGEATLLVLRGRVRLTSGETSWEGRDGDLLTVPQARHGLEAVEDSAVLLTVAKLG</sequence>
<dbReference type="InterPro" id="IPR014710">
    <property type="entry name" value="RmlC-like_jellyroll"/>
</dbReference>
<dbReference type="InterPro" id="IPR011051">
    <property type="entry name" value="RmlC_Cupin_sf"/>
</dbReference>
<reference evidence="1 3" key="1">
    <citation type="submission" date="2016-10" db="EMBL/GenBank/DDBJ databases">
        <authorList>
            <person name="de Groot N.N."/>
        </authorList>
    </citation>
    <scope>NUCLEOTIDE SEQUENCE [LARGE SCALE GENOMIC DNA]</scope>
    <source>
        <strain evidence="1 3">CGMCC 4.1859</strain>
    </source>
</reference>
<evidence type="ECO:0000313" key="1">
    <source>
        <dbReference type="EMBL" id="SDE85341.1"/>
    </source>
</evidence>
<accession>A0A1G7GB52</accession>
<dbReference type="PANTHER" id="PTHR37694">
    <property type="entry name" value="SLR8022 PROTEIN"/>
    <property type="match status" value="1"/>
</dbReference>
<dbReference type="AlphaFoldDB" id="A0A1G7GB52"/>
<dbReference type="EMBL" id="CP108330">
    <property type="protein sequence ID" value="WUR37541.1"/>
    <property type="molecule type" value="Genomic_DNA"/>
</dbReference>
<gene>
    <name evidence="2" type="ORF">OHN36_10225</name>
    <name evidence="1" type="ORF">SAMN05216260_104166</name>
</gene>
<proteinExistence type="predicted"/>
<reference evidence="2" key="2">
    <citation type="submission" date="2022-10" db="EMBL/GenBank/DDBJ databases">
        <title>The complete genomes of actinobacterial strains from the NBC collection.</title>
        <authorList>
            <person name="Joergensen T.S."/>
            <person name="Alvarez Arevalo M."/>
            <person name="Sterndorff E.B."/>
            <person name="Faurdal D."/>
            <person name="Vuksanovic O."/>
            <person name="Mourched A.-S."/>
            <person name="Charusanti P."/>
            <person name="Shaw S."/>
            <person name="Blin K."/>
            <person name="Weber T."/>
        </authorList>
    </citation>
    <scope>NUCLEOTIDE SEQUENCE</scope>
    <source>
        <strain evidence="2">NBC_00489</strain>
    </source>
</reference>
<dbReference type="SUPFAM" id="SSF51182">
    <property type="entry name" value="RmlC-like cupins"/>
    <property type="match status" value="1"/>
</dbReference>
<evidence type="ECO:0000313" key="4">
    <source>
        <dbReference type="Proteomes" id="UP001432161"/>
    </source>
</evidence>
<dbReference type="PANTHER" id="PTHR37694:SF1">
    <property type="entry name" value="SLR8022 PROTEIN"/>
    <property type="match status" value="1"/>
</dbReference>
<dbReference type="CDD" id="cd02230">
    <property type="entry name" value="cupin_HP0902-like"/>
    <property type="match status" value="1"/>
</dbReference>
<dbReference type="Proteomes" id="UP001432161">
    <property type="component" value="Chromosome"/>
</dbReference>
<dbReference type="EMBL" id="FNAX01000004">
    <property type="protein sequence ID" value="SDE85341.1"/>
    <property type="molecule type" value="Genomic_DNA"/>
</dbReference>
<evidence type="ECO:0000313" key="3">
    <source>
        <dbReference type="Proteomes" id="UP000198614"/>
    </source>
</evidence>